<evidence type="ECO:0000313" key="4">
    <source>
        <dbReference type="Proteomes" id="UP000030748"/>
    </source>
</evidence>
<protein>
    <recommendedName>
        <fullName evidence="2">Alpha/beta hydrolase fold-3 domain-containing protein</fullName>
    </recommendedName>
</protein>
<dbReference type="Proteomes" id="UP000030748">
    <property type="component" value="Unassembled WGS sequence"/>
</dbReference>
<dbReference type="EMBL" id="KI630513">
    <property type="protein sequence ID" value="EYU37698.1"/>
    <property type="molecule type" value="Genomic_DNA"/>
</dbReference>
<dbReference type="KEGG" id="egt:105957421"/>
<name>A0A022RDA1_ERYGU</name>
<evidence type="ECO:0000313" key="3">
    <source>
        <dbReference type="EMBL" id="EYU37698.1"/>
    </source>
</evidence>
<dbReference type="PANTHER" id="PTHR23024">
    <property type="entry name" value="ARYLACETAMIDE DEACETYLASE"/>
    <property type="match status" value="1"/>
</dbReference>
<dbReference type="InterPro" id="IPR013094">
    <property type="entry name" value="AB_hydrolase_3"/>
</dbReference>
<dbReference type="InterPro" id="IPR029058">
    <property type="entry name" value="AB_hydrolase_fold"/>
</dbReference>
<dbReference type="OMA" id="SAIRWVF"/>
<dbReference type="PhylomeDB" id="A0A022RDA1"/>
<dbReference type="STRING" id="4155.A0A022RDA1"/>
<dbReference type="Gene3D" id="3.40.50.1820">
    <property type="entry name" value="alpha/beta hydrolase"/>
    <property type="match status" value="1"/>
</dbReference>
<evidence type="ECO:0000259" key="2">
    <source>
        <dbReference type="Pfam" id="PF07859"/>
    </source>
</evidence>
<gene>
    <name evidence="3" type="ORF">MIMGU_mgv1a026137mg</name>
</gene>
<dbReference type="InterPro" id="IPR050466">
    <property type="entry name" value="Carboxylest/Gibb_receptor"/>
</dbReference>
<reference evidence="3 4" key="1">
    <citation type="journal article" date="2013" name="Proc. Natl. Acad. Sci. U.S.A.">
        <title>Fine-scale variation in meiotic recombination in Mimulus inferred from population shotgun sequencing.</title>
        <authorList>
            <person name="Hellsten U."/>
            <person name="Wright K.M."/>
            <person name="Jenkins J."/>
            <person name="Shu S."/>
            <person name="Yuan Y."/>
            <person name="Wessler S.R."/>
            <person name="Schmutz J."/>
            <person name="Willis J.H."/>
            <person name="Rokhsar D.S."/>
        </authorList>
    </citation>
    <scope>NUCLEOTIDE SEQUENCE [LARGE SCALE GENOMIC DNA]</scope>
    <source>
        <strain evidence="4">cv. DUN x IM62</strain>
    </source>
</reference>
<dbReference type="AlphaFoldDB" id="A0A022RDA1"/>
<dbReference type="GO" id="GO:0016787">
    <property type="term" value="F:hydrolase activity"/>
    <property type="evidence" value="ECO:0007669"/>
    <property type="project" value="InterPro"/>
</dbReference>
<accession>A0A022RDA1</accession>
<sequence length="319" mass="35708">MAAPQTANEVLHDFFPLMREYKDGRVERYWATELVPPSLDAETLTQSKDVVISPETDLSARIFLPRNADPANKLPLLVYFHGGGFVVESAFSPLYHNHLNLLAAEANVVAVSVNYRLAPEYPLPAAYEDAWLALKWIASRSINDEWIGKYADLNRVYLGGDSAGGNIASNLAVRFGGEGKEKLAGINLVGVFLNCPFFCGVDPLENEDKHEVFPKTYLDKIWKYACPDTAGSDDPRINPDKDPNLWRFGCTRVLVYAAEKDVLKGRGWLFKETMMKRGWNGNIEVVEVEGEDHIFSVLFPKSENSMAMLKKVASFINNE</sequence>
<feature type="domain" description="Alpha/beta hydrolase fold-3" evidence="2">
    <location>
        <begin position="77"/>
        <end position="295"/>
    </location>
</feature>
<dbReference type="eggNOG" id="KOG1515">
    <property type="taxonomic scope" value="Eukaryota"/>
</dbReference>
<dbReference type="SUPFAM" id="SSF53474">
    <property type="entry name" value="alpha/beta-Hydrolases"/>
    <property type="match status" value="1"/>
</dbReference>
<keyword evidence="4" id="KW-1185">Reference proteome</keyword>
<dbReference type="OrthoDB" id="408631at2759"/>
<dbReference type="Pfam" id="PF07859">
    <property type="entry name" value="Abhydrolase_3"/>
    <property type="match status" value="1"/>
</dbReference>
<evidence type="ECO:0000256" key="1">
    <source>
        <dbReference type="ARBA" id="ARBA00010515"/>
    </source>
</evidence>
<organism evidence="3 4">
    <name type="scientific">Erythranthe guttata</name>
    <name type="common">Yellow monkey flower</name>
    <name type="synonym">Mimulus guttatus</name>
    <dbReference type="NCBI Taxonomy" id="4155"/>
    <lineage>
        <taxon>Eukaryota</taxon>
        <taxon>Viridiplantae</taxon>
        <taxon>Streptophyta</taxon>
        <taxon>Embryophyta</taxon>
        <taxon>Tracheophyta</taxon>
        <taxon>Spermatophyta</taxon>
        <taxon>Magnoliopsida</taxon>
        <taxon>eudicotyledons</taxon>
        <taxon>Gunneridae</taxon>
        <taxon>Pentapetalae</taxon>
        <taxon>asterids</taxon>
        <taxon>lamiids</taxon>
        <taxon>Lamiales</taxon>
        <taxon>Phrymaceae</taxon>
        <taxon>Erythranthe</taxon>
    </lineage>
</organism>
<proteinExistence type="inferred from homology"/>
<comment type="similarity">
    <text evidence="1">Belongs to the 'GDXG' lipolytic enzyme family.</text>
</comment>
<dbReference type="PANTHER" id="PTHR23024:SF467">
    <property type="entry name" value="CARBOXYLESTERASE 12-RELATED"/>
    <property type="match status" value="1"/>
</dbReference>